<dbReference type="Pfam" id="PF04186">
    <property type="entry name" value="FxsA"/>
    <property type="match status" value="1"/>
</dbReference>
<gene>
    <name evidence="1" type="ORF">GII30_11660</name>
</gene>
<dbReference type="GO" id="GO:0016020">
    <property type="term" value="C:membrane"/>
    <property type="evidence" value="ECO:0007669"/>
    <property type="project" value="InterPro"/>
</dbReference>
<dbReference type="InterPro" id="IPR007313">
    <property type="entry name" value="FxsA"/>
</dbReference>
<reference evidence="1" key="1">
    <citation type="journal article" date="2021" name="Nat. Microbiol.">
        <title>Cocultivation of an ultrasmall environmental parasitic bacterium with lytic ability against bacteria associated with wastewater foams.</title>
        <authorList>
            <person name="Batinovic S."/>
            <person name="Rose J.J.A."/>
            <person name="Ratcliffe J."/>
            <person name="Seviour R.J."/>
            <person name="Petrovski S."/>
        </authorList>
    </citation>
    <scope>NUCLEOTIDE SEQUENCE</scope>
    <source>
        <strain evidence="1">CON44</strain>
    </source>
</reference>
<proteinExistence type="predicted"/>
<sequence length="177" mass="18681">MRLAMVLGYAVVEIAAFALAIHLLGFGWAVLAGLTVFTLGLIVLRRHGRTLVADLRRASRNEIDPLPAMADTGLTALAAALLLVPGVVSTVVGMTLLAPPVRKLARPAVTAYGTRRFNASMDRLGLYSVGFFAADRTRGADVIDGVVLDGDVQYADTVATPGQDPETMRSLPRGSAH</sequence>
<dbReference type="RefSeq" id="WP_083836800.1">
    <property type="nucleotide sequence ID" value="NZ_CP045804.1"/>
</dbReference>
<dbReference type="AlphaFoldDB" id="A0A857KMG1"/>
<organism evidence="1">
    <name type="scientific">Gordonia amarae</name>
    <dbReference type="NCBI Taxonomy" id="36821"/>
    <lineage>
        <taxon>Bacteria</taxon>
        <taxon>Bacillati</taxon>
        <taxon>Actinomycetota</taxon>
        <taxon>Actinomycetes</taxon>
        <taxon>Mycobacteriales</taxon>
        <taxon>Gordoniaceae</taxon>
        <taxon>Gordonia</taxon>
    </lineage>
</organism>
<dbReference type="NCBIfam" id="NF008528">
    <property type="entry name" value="PRK11463.1-2"/>
    <property type="match status" value="1"/>
</dbReference>
<protein>
    <submittedName>
        <fullName evidence="1">FxsA family protein</fullName>
    </submittedName>
</protein>
<dbReference type="EMBL" id="CP045810">
    <property type="protein sequence ID" value="QHN39733.1"/>
    <property type="molecule type" value="Genomic_DNA"/>
</dbReference>
<dbReference type="PANTHER" id="PTHR35335:SF1">
    <property type="entry name" value="UPF0716 PROTEIN FXSA"/>
    <property type="match status" value="1"/>
</dbReference>
<dbReference type="PANTHER" id="PTHR35335">
    <property type="entry name" value="UPF0716 PROTEIN FXSA"/>
    <property type="match status" value="1"/>
</dbReference>
<name>A0A857KMG1_9ACTN</name>
<accession>A0A857KMG1</accession>
<evidence type="ECO:0000313" key="1">
    <source>
        <dbReference type="EMBL" id="QHN39733.1"/>
    </source>
</evidence>